<gene>
    <name evidence="2" type="ORF">EVJ58_g8357</name>
</gene>
<feature type="region of interest" description="Disordered" evidence="1">
    <location>
        <begin position="185"/>
        <end position="207"/>
    </location>
</feature>
<evidence type="ECO:0000313" key="2">
    <source>
        <dbReference type="EMBL" id="TFY55270.1"/>
    </source>
</evidence>
<dbReference type="AlphaFoldDB" id="A0A4Y9XYT4"/>
<feature type="compositionally biased region" description="Basic and acidic residues" evidence="1">
    <location>
        <begin position="114"/>
        <end position="125"/>
    </location>
</feature>
<feature type="compositionally biased region" description="Polar residues" evidence="1">
    <location>
        <begin position="344"/>
        <end position="368"/>
    </location>
</feature>
<protein>
    <submittedName>
        <fullName evidence="2">Uncharacterized protein</fullName>
    </submittedName>
</protein>
<sequence length="374" mass="38708">MTHNQTSLTAATALQFAQSAAIMGTPGIVPLAARSFTSASPSLGKIPAPAPGVANKEVIKATPASTSEAKVRLKHNKDRDETTRKRKASNAGTVSTPAKKTKSKGKAAASVAVDKGKGKAVENEGRGQATASAIAITDSDYEVSSSHSSDDEYDVAEQLMESSDEDTPLLNFQTTGAASTTANATAAGNTAGNTPGNTAGNTARATPAQAKKLQDRALNFEDLRFRIHAFNSEQAAVLADLRIKHAAELRKARMEPAITAANQAKAIKDYYAGSSAARKVGEEIPALEFAAPASALPDADTLLGKMGPNTLGAIGPYIPGWFDFQFGEDQNSTQLAPYVSNAQLGRQAQSGPSTSRNTGKAGPSTSRKANGHVG</sequence>
<feature type="region of interest" description="Disordered" evidence="1">
    <location>
        <begin position="60"/>
        <end position="133"/>
    </location>
</feature>
<reference evidence="2 3" key="1">
    <citation type="submission" date="2019-01" db="EMBL/GenBank/DDBJ databases">
        <title>Genome sequencing of the rare red list fungi Fomitopsis rosea.</title>
        <authorList>
            <person name="Buettner E."/>
            <person name="Kellner H."/>
        </authorList>
    </citation>
    <scope>NUCLEOTIDE SEQUENCE [LARGE SCALE GENOMIC DNA]</scope>
    <source>
        <strain evidence="2 3">DSM 105464</strain>
    </source>
</reference>
<name>A0A4Y9XYT4_9APHY</name>
<dbReference type="Proteomes" id="UP000298390">
    <property type="component" value="Unassembled WGS sequence"/>
</dbReference>
<evidence type="ECO:0000313" key="3">
    <source>
        <dbReference type="Proteomes" id="UP000298390"/>
    </source>
</evidence>
<proteinExistence type="predicted"/>
<organism evidence="2 3">
    <name type="scientific">Rhodofomes roseus</name>
    <dbReference type="NCBI Taxonomy" id="34475"/>
    <lineage>
        <taxon>Eukaryota</taxon>
        <taxon>Fungi</taxon>
        <taxon>Dikarya</taxon>
        <taxon>Basidiomycota</taxon>
        <taxon>Agaricomycotina</taxon>
        <taxon>Agaricomycetes</taxon>
        <taxon>Polyporales</taxon>
        <taxon>Rhodofomes</taxon>
    </lineage>
</organism>
<evidence type="ECO:0000256" key="1">
    <source>
        <dbReference type="SAM" id="MobiDB-lite"/>
    </source>
</evidence>
<accession>A0A4Y9XYT4</accession>
<comment type="caution">
    <text evidence="2">The sequence shown here is derived from an EMBL/GenBank/DDBJ whole genome shotgun (WGS) entry which is preliminary data.</text>
</comment>
<feature type="region of interest" description="Disordered" evidence="1">
    <location>
        <begin position="344"/>
        <end position="374"/>
    </location>
</feature>
<dbReference type="EMBL" id="SEKV01000607">
    <property type="protein sequence ID" value="TFY55270.1"/>
    <property type="molecule type" value="Genomic_DNA"/>
</dbReference>